<feature type="compositionally biased region" description="Basic and acidic residues" evidence="1">
    <location>
        <begin position="243"/>
        <end position="275"/>
    </location>
</feature>
<gene>
    <name evidence="4" type="ORF">TEA_010076</name>
</gene>
<dbReference type="Gene3D" id="2.30.30.140">
    <property type="match status" value="1"/>
</dbReference>
<accession>A0A4S4D5P7</accession>
<dbReference type="PROSITE" id="PS50812">
    <property type="entry name" value="PWWP"/>
    <property type="match status" value="1"/>
</dbReference>
<dbReference type="AlphaFoldDB" id="A0A4S4D5P7"/>
<evidence type="ECO:0000313" key="5">
    <source>
        <dbReference type="Proteomes" id="UP000306102"/>
    </source>
</evidence>
<feature type="compositionally biased region" description="Basic residues" evidence="1">
    <location>
        <begin position="301"/>
        <end position="313"/>
    </location>
</feature>
<keyword evidence="2" id="KW-0812">Transmembrane</keyword>
<name>A0A4S4D5P7_CAMSN</name>
<dbReference type="STRING" id="542762.A0A4S4D5P7"/>
<comment type="caution">
    <text evidence="4">The sequence shown here is derived from an EMBL/GenBank/DDBJ whole genome shotgun (WGS) entry which is preliminary data.</text>
</comment>
<evidence type="ECO:0000256" key="2">
    <source>
        <dbReference type="SAM" id="Phobius"/>
    </source>
</evidence>
<feature type="region of interest" description="Disordered" evidence="1">
    <location>
        <begin position="137"/>
        <end position="313"/>
    </location>
</feature>
<evidence type="ECO:0000313" key="4">
    <source>
        <dbReference type="EMBL" id="THF96595.1"/>
    </source>
</evidence>
<evidence type="ECO:0000259" key="3">
    <source>
        <dbReference type="PROSITE" id="PS50812"/>
    </source>
</evidence>
<dbReference type="InterPro" id="IPR000313">
    <property type="entry name" value="PWWP_dom"/>
</dbReference>
<dbReference type="Proteomes" id="UP000306102">
    <property type="component" value="Unassembled WGS sequence"/>
</dbReference>
<keyword evidence="2" id="KW-1133">Transmembrane helix</keyword>
<reference evidence="4 5" key="1">
    <citation type="journal article" date="2018" name="Proc. Natl. Acad. Sci. U.S.A.">
        <title>Draft genome sequence of Camellia sinensis var. sinensis provides insights into the evolution of the tea genome and tea quality.</title>
        <authorList>
            <person name="Wei C."/>
            <person name="Yang H."/>
            <person name="Wang S."/>
            <person name="Zhao J."/>
            <person name="Liu C."/>
            <person name="Gao L."/>
            <person name="Xia E."/>
            <person name="Lu Y."/>
            <person name="Tai Y."/>
            <person name="She G."/>
            <person name="Sun J."/>
            <person name="Cao H."/>
            <person name="Tong W."/>
            <person name="Gao Q."/>
            <person name="Li Y."/>
            <person name="Deng W."/>
            <person name="Jiang X."/>
            <person name="Wang W."/>
            <person name="Chen Q."/>
            <person name="Zhang S."/>
            <person name="Li H."/>
            <person name="Wu J."/>
            <person name="Wang P."/>
            <person name="Li P."/>
            <person name="Shi C."/>
            <person name="Zheng F."/>
            <person name="Jian J."/>
            <person name="Huang B."/>
            <person name="Shan D."/>
            <person name="Shi M."/>
            <person name="Fang C."/>
            <person name="Yue Y."/>
            <person name="Li F."/>
            <person name="Li D."/>
            <person name="Wei S."/>
            <person name="Han B."/>
            <person name="Jiang C."/>
            <person name="Yin Y."/>
            <person name="Xia T."/>
            <person name="Zhang Z."/>
            <person name="Bennetzen J.L."/>
            <person name="Zhao S."/>
            <person name="Wan X."/>
        </authorList>
    </citation>
    <scope>NUCLEOTIDE SEQUENCE [LARGE SCALE GENOMIC DNA]</scope>
    <source>
        <strain evidence="5">cv. Shuchazao</strain>
        <tissue evidence="4">Leaf</tissue>
    </source>
</reference>
<feature type="domain" description="PWWP" evidence="3">
    <location>
        <begin position="32"/>
        <end position="94"/>
    </location>
</feature>
<keyword evidence="5" id="KW-1185">Reference proteome</keyword>
<organism evidence="4 5">
    <name type="scientific">Camellia sinensis var. sinensis</name>
    <name type="common">China tea</name>
    <dbReference type="NCBI Taxonomy" id="542762"/>
    <lineage>
        <taxon>Eukaryota</taxon>
        <taxon>Viridiplantae</taxon>
        <taxon>Streptophyta</taxon>
        <taxon>Embryophyta</taxon>
        <taxon>Tracheophyta</taxon>
        <taxon>Spermatophyta</taxon>
        <taxon>Magnoliopsida</taxon>
        <taxon>eudicotyledons</taxon>
        <taxon>Gunneridae</taxon>
        <taxon>Pentapetalae</taxon>
        <taxon>asterids</taxon>
        <taxon>Ericales</taxon>
        <taxon>Theaceae</taxon>
        <taxon>Camellia</taxon>
    </lineage>
</organism>
<feature type="compositionally biased region" description="Low complexity" evidence="1">
    <location>
        <begin position="177"/>
        <end position="186"/>
    </location>
</feature>
<dbReference type="CDD" id="cd05162">
    <property type="entry name" value="PWWP"/>
    <property type="match status" value="1"/>
</dbReference>
<sequence>MKSTCISGNTSNADKGDEDEAAVKHLSEEVVLGDLIWVRLRGSSWWPAQVVDENTVTRRNKPRNGSVGKVLVRLYGSYKYMYVDPMTCRSGFENILKENNGNYREILEKTLEQDLARFKSGRAKGKESIFKGKVRVGAPQDRKAKQNTTKKIQEIEFPISTNGTPGNHPSASVQVTSPSSRKVSSSGLFSENTEETKSEKQKRERVQKKLKRNHPNSVRSSPRLTGVSKPQTTLKNGELLPENVKRGGKTKEQNPDVVHKKHDPNSKSSKSEAARSKAANQDGGMQKKLKAETMSPVSSNFHRKIPRTDSKKKKSHANSWFDCSFWVSIPPKWTLTKLVSLHFKSHKEVLSAIVMVVFITVVTYALVSEQRNTPCDVFHTCPRRVRVFDTDTALVLKWCGRSAANKGNNPHFALQEKSIFSQFLGEKIWIWN</sequence>
<dbReference type="SUPFAM" id="SSF63748">
    <property type="entry name" value="Tudor/PWWP/MBT"/>
    <property type="match status" value="1"/>
</dbReference>
<keyword evidence="2" id="KW-0472">Membrane</keyword>
<protein>
    <recommendedName>
        <fullName evidence="3">PWWP domain-containing protein</fullName>
    </recommendedName>
</protein>
<evidence type="ECO:0000256" key="1">
    <source>
        <dbReference type="SAM" id="MobiDB-lite"/>
    </source>
</evidence>
<feature type="compositionally biased region" description="Basic residues" evidence="1">
    <location>
        <begin position="205"/>
        <end position="214"/>
    </location>
</feature>
<feature type="compositionally biased region" description="Basic and acidic residues" evidence="1">
    <location>
        <begin position="194"/>
        <end position="204"/>
    </location>
</feature>
<dbReference type="Pfam" id="PF00855">
    <property type="entry name" value="PWWP"/>
    <property type="match status" value="1"/>
</dbReference>
<feature type="compositionally biased region" description="Polar residues" evidence="1">
    <location>
        <begin position="215"/>
        <end position="235"/>
    </location>
</feature>
<dbReference type="EMBL" id="SDRB02012831">
    <property type="protein sequence ID" value="THF96595.1"/>
    <property type="molecule type" value="Genomic_DNA"/>
</dbReference>
<feature type="compositionally biased region" description="Polar residues" evidence="1">
    <location>
        <begin position="159"/>
        <end position="176"/>
    </location>
</feature>
<feature type="transmembrane region" description="Helical" evidence="2">
    <location>
        <begin position="349"/>
        <end position="367"/>
    </location>
</feature>
<proteinExistence type="predicted"/>